<comment type="similarity">
    <text evidence="1 7">Belongs to the UPF0758 family.</text>
</comment>
<dbReference type="Proteomes" id="UP000051461">
    <property type="component" value="Unassembled WGS sequence"/>
</dbReference>
<evidence type="ECO:0000256" key="2">
    <source>
        <dbReference type="ARBA" id="ARBA00022670"/>
    </source>
</evidence>
<dbReference type="NCBIfam" id="NF000642">
    <property type="entry name" value="PRK00024.1"/>
    <property type="match status" value="1"/>
</dbReference>
<name>A0A0R1H1U2_9LACO</name>
<dbReference type="RefSeq" id="WP_057903532.1">
    <property type="nucleotide sequence ID" value="NZ_AZDA01000013.1"/>
</dbReference>
<dbReference type="Pfam" id="PF20582">
    <property type="entry name" value="UPF0758_N"/>
    <property type="match status" value="1"/>
</dbReference>
<keyword evidence="5" id="KW-0862">Zinc</keyword>
<evidence type="ECO:0000313" key="10">
    <source>
        <dbReference type="Proteomes" id="UP000051461"/>
    </source>
</evidence>
<dbReference type="Gene3D" id="3.40.140.10">
    <property type="entry name" value="Cytidine Deaminase, domain 2"/>
    <property type="match status" value="1"/>
</dbReference>
<accession>A0A0R1H1U2</accession>
<organism evidence="9 10">
    <name type="scientific">Loigolactobacillus bifermentans DSM 20003</name>
    <dbReference type="NCBI Taxonomy" id="1423726"/>
    <lineage>
        <taxon>Bacteria</taxon>
        <taxon>Bacillati</taxon>
        <taxon>Bacillota</taxon>
        <taxon>Bacilli</taxon>
        <taxon>Lactobacillales</taxon>
        <taxon>Lactobacillaceae</taxon>
        <taxon>Loigolactobacillus</taxon>
    </lineage>
</organism>
<dbReference type="PATRIC" id="fig|1423726.3.peg.470"/>
<dbReference type="AlphaFoldDB" id="A0A0R1H1U2"/>
<dbReference type="Pfam" id="PF04002">
    <property type="entry name" value="RadC"/>
    <property type="match status" value="1"/>
</dbReference>
<evidence type="ECO:0000256" key="4">
    <source>
        <dbReference type="ARBA" id="ARBA00022801"/>
    </source>
</evidence>
<dbReference type="GO" id="GO:0046872">
    <property type="term" value="F:metal ion binding"/>
    <property type="evidence" value="ECO:0007669"/>
    <property type="project" value="UniProtKB-KW"/>
</dbReference>
<dbReference type="EMBL" id="AZDA01000013">
    <property type="protein sequence ID" value="KRK40446.1"/>
    <property type="molecule type" value="Genomic_DNA"/>
</dbReference>
<proteinExistence type="inferred from homology"/>
<dbReference type="PROSITE" id="PS01302">
    <property type="entry name" value="UPF0758"/>
    <property type="match status" value="1"/>
</dbReference>
<evidence type="ECO:0000256" key="7">
    <source>
        <dbReference type="RuleBase" id="RU003797"/>
    </source>
</evidence>
<evidence type="ECO:0000256" key="5">
    <source>
        <dbReference type="ARBA" id="ARBA00022833"/>
    </source>
</evidence>
<sequence>MLKQLAVQQPREQLQRSGAQTLTDAQLVALLLRTGTTQQTALQCAQRLLQIYPLQTLETAQLDQLQQISGVGPTKALTLKAAIEFGRRVQQAHYWRYGTVVSSEMLGQRMLERLAGIDQEQLWGLYLDTKNQILLEKCLFVGTLNTSVAHPREIFQIAVQVAAARFILVHNHPSGQTTASHYDLRFTERVQHCGELMGIELLDHLIVGQDAYLSLKASGQLT</sequence>
<feature type="domain" description="MPN" evidence="8">
    <location>
        <begin position="99"/>
        <end position="221"/>
    </location>
</feature>
<keyword evidence="4" id="KW-0378">Hydrolase</keyword>
<dbReference type="InterPro" id="IPR001405">
    <property type="entry name" value="UPF0758"/>
</dbReference>
<dbReference type="PANTHER" id="PTHR30471">
    <property type="entry name" value="DNA REPAIR PROTEIN RADC"/>
    <property type="match status" value="1"/>
</dbReference>
<dbReference type="PROSITE" id="PS50249">
    <property type="entry name" value="MPN"/>
    <property type="match status" value="1"/>
</dbReference>
<evidence type="ECO:0000256" key="1">
    <source>
        <dbReference type="ARBA" id="ARBA00010243"/>
    </source>
</evidence>
<keyword evidence="2" id="KW-0645">Protease</keyword>
<evidence type="ECO:0000256" key="3">
    <source>
        <dbReference type="ARBA" id="ARBA00022723"/>
    </source>
</evidence>
<dbReference type="CDD" id="cd08071">
    <property type="entry name" value="MPN_DUF2466"/>
    <property type="match status" value="1"/>
</dbReference>
<keyword evidence="3" id="KW-0479">Metal-binding</keyword>
<dbReference type="NCBIfam" id="TIGR00608">
    <property type="entry name" value="radc"/>
    <property type="match status" value="1"/>
</dbReference>
<evidence type="ECO:0000259" key="8">
    <source>
        <dbReference type="PROSITE" id="PS50249"/>
    </source>
</evidence>
<dbReference type="GO" id="GO:0008237">
    <property type="term" value="F:metallopeptidase activity"/>
    <property type="evidence" value="ECO:0007669"/>
    <property type="project" value="UniProtKB-KW"/>
</dbReference>
<protein>
    <submittedName>
        <fullName evidence="9">DNA repair protein (RadC)</fullName>
    </submittedName>
</protein>
<dbReference type="PANTHER" id="PTHR30471:SF3">
    <property type="entry name" value="UPF0758 PROTEIN YEES-RELATED"/>
    <property type="match status" value="1"/>
</dbReference>
<dbReference type="OrthoDB" id="9804482at2"/>
<keyword evidence="6" id="KW-0482">Metalloprotease</keyword>
<dbReference type="InterPro" id="IPR037518">
    <property type="entry name" value="MPN"/>
</dbReference>
<dbReference type="InterPro" id="IPR046778">
    <property type="entry name" value="UPF0758_N"/>
</dbReference>
<dbReference type="GO" id="GO:0006508">
    <property type="term" value="P:proteolysis"/>
    <property type="evidence" value="ECO:0007669"/>
    <property type="project" value="UniProtKB-KW"/>
</dbReference>
<evidence type="ECO:0000256" key="6">
    <source>
        <dbReference type="ARBA" id="ARBA00023049"/>
    </source>
</evidence>
<dbReference type="InterPro" id="IPR020891">
    <property type="entry name" value="UPF0758_CS"/>
</dbReference>
<reference evidence="9 10" key="1">
    <citation type="journal article" date="2015" name="Genome Announc.">
        <title>Expanding the biotechnology potential of lactobacilli through comparative genomics of 213 strains and associated genera.</title>
        <authorList>
            <person name="Sun Z."/>
            <person name="Harris H.M."/>
            <person name="McCann A."/>
            <person name="Guo C."/>
            <person name="Argimon S."/>
            <person name="Zhang W."/>
            <person name="Yang X."/>
            <person name="Jeffery I.B."/>
            <person name="Cooney J.C."/>
            <person name="Kagawa T.F."/>
            <person name="Liu W."/>
            <person name="Song Y."/>
            <person name="Salvetti E."/>
            <person name="Wrobel A."/>
            <person name="Rasinkangas P."/>
            <person name="Parkhill J."/>
            <person name="Rea M.C."/>
            <person name="O'Sullivan O."/>
            <person name="Ritari J."/>
            <person name="Douillard F.P."/>
            <person name="Paul Ross R."/>
            <person name="Yang R."/>
            <person name="Briner A.E."/>
            <person name="Felis G.E."/>
            <person name="de Vos W.M."/>
            <person name="Barrangou R."/>
            <person name="Klaenhammer T.R."/>
            <person name="Caufield P.W."/>
            <person name="Cui Y."/>
            <person name="Zhang H."/>
            <person name="O'Toole P.W."/>
        </authorList>
    </citation>
    <scope>NUCLEOTIDE SEQUENCE [LARGE SCALE GENOMIC DNA]</scope>
    <source>
        <strain evidence="9 10">DSM 20003</strain>
    </source>
</reference>
<dbReference type="STRING" id="1423726.FC07_GL000454"/>
<gene>
    <name evidence="9" type="ORF">FC07_GL000454</name>
</gene>
<keyword evidence="10" id="KW-1185">Reference proteome</keyword>
<evidence type="ECO:0000313" key="9">
    <source>
        <dbReference type="EMBL" id="KRK40446.1"/>
    </source>
</evidence>
<dbReference type="InterPro" id="IPR025657">
    <property type="entry name" value="RadC_JAB"/>
</dbReference>
<comment type="caution">
    <text evidence="9">The sequence shown here is derived from an EMBL/GenBank/DDBJ whole genome shotgun (WGS) entry which is preliminary data.</text>
</comment>